<dbReference type="AlphaFoldDB" id="A0A1M7R2K6"/>
<keyword evidence="4" id="KW-1185">Reference proteome</keyword>
<dbReference type="OrthoDB" id="9820931at2"/>
<feature type="transmembrane region" description="Helical" evidence="2">
    <location>
        <begin position="41"/>
        <end position="62"/>
    </location>
</feature>
<accession>A0A1M7R2K6</accession>
<dbReference type="EMBL" id="FRCS01000006">
    <property type="protein sequence ID" value="SHN38955.1"/>
    <property type="molecule type" value="Genomic_DNA"/>
</dbReference>
<dbReference type="RefSeq" id="WP_073259478.1">
    <property type="nucleotide sequence ID" value="NZ_FRCS01000006.1"/>
</dbReference>
<name>A0A1M7R2K6_9ACTN</name>
<feature type="region of interest" description="Disordered" evidence="1">
    <location>
        <begin position="72"/>
        <end position="95"/>
    </location>
</feature>
<evidence type="ECO:0000313" key="4">
    <source>
        <dbReference type="Proteomes" id="UP000184440"/>
    </source>
</evidence>
<gene>
    <name evidence="3" type="ORF">SAMN05443668_106168</name>
</gene>
<evidence type="ECO:0000313" key="3">
    <source>
        <dbReference type="EMBL" id="SHN38955.1"/>
    </source>
</evidence>
<keyword evidence="2" id="KW-0472">Membrane</keyword>
<sequence>MNDLETEMRSILSDLADEAPPSTGLVDAVHTRGRRKRRRRLTVTAAAVAVAVLAAGAVVGAVGRGEPEATLQVAEPPPKTHRGLPPAPVHLGTLPSGFNSPRVTIFDSVGWEIWSTRTKPDAQLSVGIEPTKPSGGGWPGVVSKDVTFNGRPATLITAPVNQGDSLATLRFQRKSDQWISVTVFTKLTSDPFSVVSETELRAVASGLTDEPTPVAELLRIGSVPDSLEVCGSHDGSGQEYDTSQIALCDPSVKTMPIQLNGTLPAVPDNAAIQLYWQHINGKIWRDLKSGTNRTPFEVDGREGEIAEAGIASQRRWYGWIRLTNGVVVNLEMRQPNLFTRDQVIEFLGSISPGEALK</sequence>
<dbReference type="Proteomes" id="UP000184440">
    <property type="component" value="Unassembled WGS sequence"/>
</dbReference>
<keyword evidence="2" id="KW-1133">Transmembrane helix</keyword>
<evidence type="ECO:0000256" key="2">
    <source>
        <dbReference type="SAM" id="Phobius"/>
    </source>
</evidence>
<organism evidence="3 4">
    <name type="scientific">Cryptosporangium aurantiacum</name>
    <dbReference type="NCBI Taxonomy" id="134849"/>
    <lineage>
        <taxon>Bacteria</taxon>
        <taxon>Bacillati</taxon>
        <taxon>Actinomycetota</taxon>
        <taxon>Actinomycetes</taxon>
        <taxon>Cryptosporangiales</taxon>
        <taxon>Cryptosporangiaceae</taxon>
        <taxon>Cryptosporangium</taxon>
    </lineage>
</organism>
<evidence type="ECO:0000256" key="1">
    <source>
        <dbReference type="SAM" id="MobiDB-lite"/>
    </source>
</evidence>
<proteinExistence type="predicted"/>
<reference evidence="3 4" key="1">
    <citation type="submission" date="2016-11" db="EMBL/GenBank/DDBJ databases">
        <authorList>
            <person name="Jaros S."/>
            <person name="Januszkiewicz K."/>
            <person name="Wedrychowicz H."/>
        </authorList>
    </citation>
    <scope>NUCLEOTIDE SEQUENCE [LARGE SCALE GENOMIC DNA]</scope>
    <source>
        <strain evidence="3 4">DSM 46144</strain>
    </source>
</reference>
<keyword evidence="2" id="KW-0812">Transmembrane</keyword>
<protein>
    <submittedName>
        <fullName evidence="3">Uncharacterized protein</fullName>
    </submittedName>
</protein>